<dbReference type="EC" id="2.4.1.17" evidence="5"/>
<dbReference type="GO" id="GO:0015020">
    <property type="term" value="F:glucuronosyltransferase activity"/>
    <property type="evidence" value="ECO:0007669"/>
    <property type="project" value="UniProtKB-EC"/>
</dbReference>
<comment type="subcellular location">
    <subcellularLocation>
        <location evidence="5">Membrane</location>
        <topology evidence="5">Single-pass membrane protein</topology>
    </subcellularLocation>
</comment>
<protein>
    <recommendedName>
        <fullName evidence="5">UDP-glucuronosyltransferase</fullName>
        <ecNumber evidence="5">2.4.1.17</ecNumber>
    </recommendedName>
</protein>
<proteinExistence type="evidence at transcript level"/>
<reference evidence="6" key="1">
    <citation type="submission" date="2016-08" db="EMBL/GenBank/DDBJ databases">
        <title>Transcriptome of the diamond-back moth (Plutella xylostella).</title>
        <authorList>
            <person name="He P."/>
        </authorList>
    </citation>
    <scope>NUCLEOTIDE SEQUENCE</scope>
    <source>
        <strain evidence="6">Lab strain</strain>
        <tissue evidence="6">Multi</tissue>
    </source>
</reference>
<evidence type="ECO:0000256" key="2">
    <source>
        <dbReference type="ARBA" id="ARBA00022676"/>
    </source>
</evidence>
<comment type="catalytic activity">
    <reaction evidence="5">
        <text>glucuronate acceptor + UDP-alpha-D-glucuronate = acceptor beta-D-glucuronoside + UDP + H(+)</text>
        <dbReference type="Rhea" id="RHEA:21032"/>
        <dbReference type="ChEBI" id="CHEBI:15378"/>
        <dbReference type="ChEBI" id="CHEBI:58052"/>
        <dbReference type="ChEBI" id="CHEBI:58223"/>
        <dbReference type="ChEBI" id="CHEBI:132367"/>
        <dbReference type="ChEBI" id="CHEBI:132368"/>
        <dbReference type="EC" id="2.4.1.17"/>
    </reaction>
</comment>
<evidence type="ECO:0000256" key="5">
    <source>
        <dbReference type="RuleBase" id="RU362059"/>
    </source>
</evidence>
<dbReference type="Pfam" id="PF00201">
    <property type="entry name" value="UDPGT"/>
    <property type="match status" value="1"/>
</dbReference>
<dbReference type="GO" id="GO:0016020">
    <property type="term" value="C:membrane"/>
    <property type="evidence" value="ECO:0007669"/>
    <property type="project" value="UniProtKB-SubCell"/>
</dbReference>
<sequence>MPSPPLALLACCLLIGCSAVSCYRVLAVFPVASRSHATLGRGVVEALLADGHEVTFITPYPENKNVKNLKEIDVSVTQKVIKAINMMDEANRHGGPDFVKAMSLNVSRAMMATPAVQQALLTGRFDVVVTEWFFNEYLAGFAATLQVPWVLLNGMVYHPYLEQLVDAPQSPAILPMMANDYPVPMSFIERVKNTFIVGMMLGTYAFKDKYEFAEVYEELFAPLATSRGVQLRSFDEASADVAVVLLNSHPALAHVQSVPPNVIDVAGYHLDESPKPLPQDLQTLLDNSKQGFVYFSMGSVLKSANFPAHTRQALLKVFEKLPYTVLWKFEEAMEGLPKNVHVRAWMPQQSILAHPNIKLFITHGGMLSSVEAIHYGVPLLAIPMFGDQPSNAQRAARRGYAISVPFSPDMTPQVEDALGKLLSDDTYYKTAKSLSAVFRARPTTPRKLIAYYVRLAIESKGAHHLRTKTHLYPWYQRLLLDQLLVLLLIILFVIRMIEKLFIKLFLSAASKKDAGKKKVKKN</sequence>
<feature type="signal peptide" evidence="5">
    <location>
        <begin position="1"/>
        <end position="19"/>
    </location>
</feature>
<dbReference type="Gene3D" id="3.40.50.2000">
    <property type="entry name" value="Glycogen Phosphorylase B"/>
    <property type="match status" value="2"/>
</dbReference>
<dbReference type="SUPFAM" id="SSF53756">
    <property type="entry name" value="UDP-Glycosyltransferase/glycogen phosphorylase"/>
    <property type="match status" value="1"/>
</dbReference>
<dbReference type="AlphaFoldDB" id="A0A1L8D6F2"/>
<accession>A0A1L8D6F2</accession>
<evidence type="ECO:0000256" key="1">
    <source>
        <dbReference type="ARBA" id="ARBA00009995"/>
    </source>
</evidence>
<keyword evidence="3 4" id="KW-0808">Transferase</keyword>
<dbReference type="EMBL" id="GEYN01000097">
    <property type="protein sequence ID" value="JAV02032.1"/>
    <property type="molecule type" value="mRNA"/>
</dbReference>
<organism evidence="6">
    <name type="scientific">Plutella xylostella</name>
    <name type="common">Diamondback moth</name>
    <name type="synonym">Plutella maculipennis</name>
    <dbReference type="NCBI Taxonomy" id="51655"/>
    <lineage>
        <taxon>Eukaryota</taxon>
        <taxon>Metazoa</taxon>
        <taxon>Ecdysozoa</taxon>
        <taxon>Arthropoda</taxon>
        <taxon>Hexapoda</taxon>
        <taxon>Insecta</taxon>
        <taxon>Pterygota</taxon>
        <taxon>Neoptera</taxon>
        <taxon>Endopterygota</taxon>
        <taxon>Lepidoptera</taxon>
        <taxon>Glossata</taxon>
        <taxon>Ditrysia</taxon>
        <taxon>Yponomeutoidea</taxon>
        <taxon>Plutellidae</taxon>
        <taxon>Plutella</taxon>
    </lineage>
</organism>
<keyword evidence="2 4" id="KW-0328">Glycosyltransferase</keyword>
<dbReference type="InterPro" id="IPR002213">
    <property type="entry name" value="UDP_glucos_trans"/>
</dbReference>
<dbReference type="InterPro" id="IPR050271">
    <property type="entry name" value="UDP-glycosyltransferase"/>
</dbReference>
<evidence type="ECO:0000256" key="3">
    <source>
        <dbReference type="ARBA" id="ARBA00022679"/>
    </source>
</evidence>
<dbReference type="PANTHER" id="PTHR48043:SF145">
    <property type="entry name" value="FI06409P-RELATED"/>
    <property type="match status" value="1"/>
</dbReference>
<evidence type="ECO:0000313" key="6">
    <source>
        <dbReference type="EMBL" id="JAV02032.1"/>
    </source>
</evidence>
<dbReference type="CDD" id="cd03784">
    <property type="entry name" value="GT1_Gtf-like"/>
    <property type="match status" value="1"/>
</dbReference>
<dbReference type="InterPro" id="IPR035595">
    <property type="entry name" value="UDP_glycos_trans_CS"/>
</dbReference>
<evidence type="ECO:0000256" key="4">
    <source>
        <dbReference type="RuleBase" id="RU003718"/>
    </source>
</evidence>
<dbReference type="FunFam" id="3.40.50.2000:FF:000050">
    <property type="entry name" value="UDP-glucuronosyltransferase"/>
    <property type="match status" value="1"/>
</dbReference>
<dbReference type="PROSITE" id="PS00375">
    <property type="entry name" value="UDPGT"/>
    <property type="match status" value="1"/>
</dbReference>
<dbReference type="PANTHER" id="PTHR48043">
    <property type="entry name" value="EG:EG0003.4 PROTEIN-RELATED"/>
    <property type="match status" value="1"/>
</dbReference>
<comment type="similarity">
    <text evidence="1 4">Belongs to the UDP-glycosyltransferase family.</text>
</comment>
<keyword evidence="5" id="KW-0732">Signal</keyword>
<name>A0A1L8D6F2_PLUXY</name>
<feature type="chain" id="PRO_5011832557" description="UDP-glucuronosyltransferase" evidence="5">
    <location>
        <begin position="20"/>
        <end position="522"/>
    </location>
</feature>